<dbReference type="Gene3D" id="2.10.50.10">
    <property type="entry name" value="Tumor Necrosis Factor Receptor, subunit A, domain 2"/>
    <property type="match status" value="1"/>
</dbReference>
<evidence type="ECO:0000256" key="1">
    <source>
        <dbReference type="SAM" id="Phobius"/>
    </source>
</evidence>
<evidence type="ECO:0000259" key="3">
    <source>
        <dbReference type="Pfam" id="PF07699"/>
    </source>
</evidence>
<reference evidence="4 5" key="1">
    <citation type="journal article" date="2013" name="Nature">
        <title>The genomes of four tapeworm species reveal adaptations to parasitism.</title>
        <authorList>
            <person name="Tsai I.J."/>
            <person name="Zarowiecki M."/>
            <person name="Holroyd N."/>
            <person name="Garciarrubio A."/>
            <person name="Sanchez-Flores A."/>
            <person name="Brooks K.L."/>
            <person name="Tracey A."/>
            <person name="Bobes R.J."/>
            <person name="Fragoso G."/>
            <person name="Sciutto E."/>
            <person name="Aslett M."/>
            <person name="Beasley H."/>
            <person name="Bennett H.M."/>
            <person name="Cai J."/>
            <person name="Camicia F."/>
            <person name="Clark R."/>
            <person name="Cucher M."/>
            <person name="De Silva N."/>
            <person name="Day T.A."/>
            <person name="Deplazes P."/>
            <person name="Estrada K."/>
            <person name="Fernandez C."/>
            <person name="Holland P.W."/>
            <person name="Hou J."/>
            <person name="Hu S."/>
            <person name="Huckvale T."/>
            <person name="Hung S.S."/>
            <person name="Kamenetzky L."/>
            <person name="Keane J.A."/>
            <person name="Kiss F."/>
            <person name="Koziol U."/>
            <person name="Lambert O."/>
            <person name="Liu K."/>
            <person name="Luo X."/>
            <person name="Luo Y."/>
            <person name="Macchiaroli N."/>
            <person name="Nichol S."/>
            <person name="Paps J."/>
            <person name="Parkinson J."/>
            <person name="Pouchkina-Stantcheva N."/>
            <person name="Riddiford N."/>
            <person name="Rosenzvit M."/>
            <person name="Salinas G."/>
            <person name="Wasmuth J.D."/>
            <person name="Zamanian M."/>
            <person name="Zheng Y."/>
            <person name="Cai X."/>
            <person name="Soberon X."/>
            <person name="Olson P.D."/>
            <person name="Laclette J.P."/>
            <person name="Brehm K."/>
            <person name="Berriman M."/>
            <person name="Garciarrubio A."/>
            <person name="Bobes R.J."/>
            <person name="Fragoso G."/>
            <person name="Sanchez-Flores A."/>
            <person name="Estrada K."/>
            <person name="Cevallos M.A."/>
            <person name="Morett E."/>
            <person name="Gonzalez V."/>
            <person name="Portillo T."/>
            <person name="Ochoa-Leyva A."/>
            <person name="Jose M.V."/>
            <person name="Sciutto E."/>
            <person name="Landa A."/>
            <person name="Jimenez L."/>
            <person name="Valdes V."/>
            <person name="Carrero J.C."/>
            <person name="Larralde C."/>
            <person name="Morales-Montor J."/>
            <person name="Limon-Lason J."/>
            <person name="Soberon X."/>
            <person name="Laclette J.P."/>
        </authorList>
    </citation>
    <scope>NUCLEOTIDE SEQUENCE [LARGE SCALE GENOMIC DNA]</scope>
</reference>
<dbReference type="Pfam" id="PF07699">
    <property type="entry name" value="Ephrin_rec_like"/>
    <property type="match status" value="1"/>
</dbReference>
<feature type="chain" id="PRO_5033210235" evidence="2">
    <location>
        <begin position="23"/>
        <end position="476"/>
    </location>
</feature>
<reference evidence="6" key="3">
    <citation type="submission" date="2020-10" db="UniProtKB">
        <authorList>
            <consortium name="WormBaseParasite"/>
        </authorList>
    </citation>
    <scope>IDENTIFICATION</scope>
</reference>
<dbReference type="GO" id="GO:0004519">
    <property type="term" value="F:endonuclease activity"/>
    <property type="evidence" value="ECO:0007669"/>
    <property type="project" value="UniProtKB-KW"/>
</dbReference>
<organism evidence="4">
    <name type="scientific">Echinococcus granulosus</name>
    <name type="common">Hydatid tapeworm</name>
    <dbReference type="NCBI Taxonomy" id="6210"/>
    <lineage>
        <taxon>Eukaryota</taxon>
        <taxon>Metazoa</taxon>
        <taxon>Spiralia</taxon>
        <taxon>Lophotrochozoa</taxon>
        <taxon>Platyhelminthes</taxon>
        <taxon>Cestoda</taxon>
        <taxon>Eucestoda</taxon>
        <taxon>Cyclophyllidea</taxon>
        <taxon>Taeniidae</taxon>
        <taxon>Echinococcus</taxon>
        <taxon>Echinococcus granulosus group</taxon>
    </lineage>
</organism>
<feature type="transmembrane region" description="Helical" evidence="1">
    <location>
        <begin position="400"/>
        <end position="427"/>
    </location>
</feature>
<feature type="domain" description="Tyrosine-protein kinase ephrin type A/B receptor-like" evidence="3">
    <location>
        <begin position="291"/>
        <end position="334"/>
    </location>
</feature>
<dbReference type="GO" id="GO:0003964">
    <property type="term" value="F:RNA-directed DNA polymerase activity"/>
    <property type="evidence" value="ECO:0007669"/>
    <property type="project" value="UniProtKB-KW"/>
</dbReference>
<dbReference type="EMBL" id="LK028579">
    <property type="protein sequence ID" value="CDS19101.1"/>
    <property type="molecule type" value="Genomic_DNA"/>
</dbReference>
<accession>A0A068WH64</accession>
<dbReference type="OrthoDB" id="6229189at2759"/>
<name>A0A068WH64_ECHGR</name>
<feature type="signal peptide" evidence="2">
    <location>
        <begin position="1"/>
        <end position="22"/>
    </location>
</feature>
<keyword evidence="4" id="KW-0808">Transferase</keyword>
<keyword evidence="2" id="KW-0732">Signal</keyword>
<proteinExistence type="predicted"/>
<keyword evidence="4" id="KW-0540">Nuclease</keyword>
<evidence type="ECO:0000313" key="5">
    <source>
        <dbReference type="Proteomes" id="UP000492820"/>
    </source>
</evidence>
<dbReference type="WBParaSite" id="EgrG_000438600">
    <property type="protein sequence ID" value="EgrG_000438600"/>
    <property type="gene ID" value="EgrG_000438600"/>
</dbReference>
<reference evidence="4" key="2">
    <citation type="submission" date="2014-06" db="EMBL/GenBank/DDBJ databases">
        <authorList>
            <person name="Aslett M."/>
        </authorList>
    </citation>
    <scope>NUCLEOTIDE SEQUENCE</scope>
</reference>
<dbReference type="AlphaFoldDB" id="A0A068WH64"/>
<keyword evidence="1" id="KW-0812">Transmembrane</keyword>
<evidence type="ECO:0000256" key="2">
    <source>
        <dbReference type="SAM" id="SignalP"/>
    </source>
</evidence>
<protein>
    <submittedName>
        <fullName evidence="4 6">Endonuclease reverse transcriptase</fullName>
    </submittedName>
</protein>
<keyword evidence="1" id="KW-1133">Transmembrane helix</keyword>
<keyword evidence="4" id="KW-0255">Endonuclease</keyword>
<evidence type="ECO:0000313" key="6">
    <source>
        <dbReference type="WBParaSite" id="EgrG_000438600"/>
    </source>
</evidence>
<gene>
    <name evidence="4" type="ORF">EgrG_000438600</name>
</gene>
<keyword evidence="4" id="KW-0548">Nucleotidyltransferase</keyword>
<dbReference type="SMART" id="SM01411">
    <property type="entry name" value="Ephrin_rec_like"/>
    <property type="match status" value="1"/>
</dbReference>
<dbReference type="Proteomes" id="UP000492820">
    <property type="component" value="Unassembled WGS sequence"/>
</dbReference>
<keyword evidence="1" id="KW-0472">Membrane</keyword>
<dbReference type="InterPro" id="IPR011641">
    <property type="entry name" value="Tyr-kin_ephrin_A/B_rcpt-like"/>
</dbReference>
<keyword evidence="4" id="KW-0695">RNA-directed DNA polymerase</keyword>
<sequence>MRFSLIFLVALLYDFNAEPAKGSRFTVWLPCGRLIHLPCNLNGHKFIQLSTRVSNVSSSDLVKAELLNNVELGVATVWYNNIGRVIHVGGILPIHLPMIAPGEMDYELSRTASTYETQSARTTLELPKAYAIDLGSSLDTLHRKAMTTVTCRTYRSQRAGLLKSELLEEEPFSMKEELIYNQYSLMHYVQPLVLWKYVIPEHPLIKEHFDSDWWRAEAEVFCHIICPTGTQLKHPPPPLLPISFNYPMNTSLQSVDKSLISPAESAYVLATVSLSCEACPPGHAPRTPYSFAPCTPCPRGLYRGDTGWPSASGCLHCPAGFTTLREGSTSRDDCVIDGGMLTRAIVGFAVWAYHNFMELIVAAHEASMSYTKRARLYLSEESKADMSKESVHWINRIKPAALAVGIFYSLLVLLLVALALYRLLLIYRFKRTHSKHMHLLRKSIVIGQLNSQDDTKDLLRKDFAKVGEINSAHATA</sequence>
<evidence type="ECO:0000313" key="4">
    <source>
        <dbReference type="EMBL" id="CDS19101.1"/>
    </source>
</evidence>
<keyword evidence="4" id="KW-0378">Hydrolase</keyword>